<sequence length="174" mass="17917">MSFQIFTYRYLLMLSISMLPLVLTACGGGGDSNLGNGGGDDGVVGLSQHGSTNSHNDSRRGIDCMSCHTSGGSGTGVFVTAGTSVGDAGGYVEYYADTARTDRRARLEIDAYGNFYTVTAIDILTPDNISGFSPGAYITVVMPGGAIRNMPGIVSHTSASCNVCHSVGGTQSPL</sequence>
<gene>
    <name evidence="1" type="ORF">MNBD_GAMMA19-1863</name>
</gene>
<reference evidence="1" key="1">
    <citation type="submission" date="2018-06" db="EMBL/GenBank/DDBJ databases">
        <authorList>
            <person name="Zhirakovskaya E."/>
        </authorList>
    </citation>
    <scope>NUCLEOTIDE SEQUENCE</scope>
</reference>
<protein>
    <submittedName>
        <fullName evidence="1">Uncharacterized protein</fullName>
    </submittedName>
</protein>
<dbReference type="EMBL" id="UOFV01000074">
    <property type="protein sequence ID" value="VAW95974.1"/>
    <property type="molecule type" value="Genomic_DNA"/>
</dbReference>
<proteinExistence type="predicted"/>
<accession>A0A3B1APU7</accession>
<name>A0A3B1APU7_9ZZZZ</name>
<dbReference type="SUPFAM" id="SSF48695">
    <property type="entry name" value="Multiheme cytochromes"/>
    <property type="match status" value="1"/>
</dbReference>
<dbReference type="AlphaFoldDB" id="A0A3B1APU7"/>
<evidence type="ECO:0000313" key="1">
    <source>
        <dbReference type="EMBL" id="VAW95974.1"/>
    </source>
</evidence>
<dbReference type="InterPro" id="IPR036280">
    <property type="entry name" value="Multihaem_cyt_sf"/>
</dbReference>
<organism evidence="1">
    <name type="scientific">hydrothermal vent metagenome</name>
    <dbReference type="NCBI Taxonomy" id="652676"/>
    <lineage>
        <taxon>unclassified sequences</taxon>
        <taxon>metagenomes</taxon>
        <taxon>ecological metagenomes</taxon>
    </lineage>
</organism>